<dbReference type="InterPro" id="IPR027417">
    <property type="entry name" value="P-loop_NTPase"/>
</dbReference>
<dbReference type="InterPro" id="IPR011704">
    <property type="entry name" value="ATPase_dyneun-rel_AAA"/>
</dbReference>
<evidence type="ECO:0000259" key="1">
    <source>
        <dbReference type="SMART" id="SM00382"/>
    </source>
</evidence>
<feature type="domain" description="AAA+ ATPase" evidence="1">
    <location>
        <begin position="51"/>
        <end position="204"/>
    </location>
</feature>
<gene>
    <name evidence="2" type="ORF">ENU31_01370</name>
</gene>
<dbReference type="CDD" id="cd00009">
    <property type="entry name" value="AAA"/>
    <property type="match status" value="1"/>
</dbReference>
<sequence length="632" mass="73071">MGTTITKELKEEKQQDKEFADILKKKLEERGLVYDDATIKILSTALAQKGVVRAILLRGPPGVGKTSLAEAVADIFGAYFVTYQCTLGTSEDDLLYKLMPSEKTVSGVSIVDGVLPEALKLSHKQLVVVLLDEFDKTRPSADSILLDFLQYARVTIRTSNEEKVMVGNKDNLIVFLTSNDEREFSEPLMRRLISIRIPPLSTITVYKMLIKRFNEKIAVLLSQIYDDTTKANLRKPATIQELYQLGEALSRLKNIDDNDFQMLIKSYVMKYDDDFEKYMEYIRSRTPYQWITNTDSNDENIAQYYVTKEKVVQIEKKQNRKEGEEQNILSKIPRIELKIPSFDNIEKEDLQINVVEDHGVIPSKVEYYDAVIKVLKPEPTDNPAFLNDATFYRDYAVLRQLTFDDLFEIASSNKLRENFRTLLIDSQLFIGIDADYINHKDVVDIATTYDMTIVYYTKNLIRLKNDWIDMALIYKDGGTRIEIVTDISNKYCYDCEKDLLKLVDAFMVNQSMYKELVSLAKEVEKELDNLYTKYGKSDKSIEWVNNKKDVAKEFEEIISKIIERSAKVKKLLTPVEIWVGKLYTDDRKIIEEVKNFLNGMVANIESKFNIKAKVSVYMTPYSPPKQVYLQLW</sequence>
<dbReference type="SMART" id="SM00382">
    <property type="entry name" value="AAA"/>
    <property type="match status" value="1"/>
</dbReference>
<dbReference type="InterPro" id="IPR003593">
    <property type="entry name" value="AAA+_ATPase"/>
</dbReference>
<evidence type="ECO:0000313" key="2">
    <source>
        <dbReference type="EMBL" id="HGM07048.1"/>
    </source>
</evidence>
<dbReference type="PRINTS" id="PR00300">
    <property type="entry name" value="CLPPROTEASEA"/>
</dbReference>
<comment type="caution">
    <text evidence="2">The sequence shown here is derived from an EMBL/GenBank/DDBJ whole genome shotgun (WGS) entry which is preliminary data.</text>
</comment>
<protein>
    <submittedName>
        <fullName evidence="2">MoxR family ATPase</fullName>
    </submittedName>
</protein>
<dbReference type="InterPro" id="IPR001270">
    <property type="entry name" value="ClpA/B"/>
</dbReference>
<proteinExistence type="predicted"/>
<organism evidence="2">
    <name type="scientific">Ignisphaera aggregans</name>
    <dbReference type="NCBI Taxonomy" id="334771"/>
    <lineage>
        <taxon>Archaea</taxon>
        <taxon>Thermoproteota</taxon>
        <taxon>Thermoprotei</taxon>
        <taxon>Desulfurococcales</taxon>
        <taxon>Desulfurococcaceae</taxon>
        <taxon>Ignisphaera</taxon>
    </lineage>
</organism>
<dbReference type="PANTHER" id="PTHR42759">
    <property type="entry name" value="MOXR FAMILY PROTEIN"/>
    <property type="match status" value="1"/>
</dbReference>
<dbReference type="InterPro" id="IPR050764">
    <property type="entry name" value="CbbQ/NirQ/NorQ/GpvN"/>
</dbReference>
<accession>A0A7C4D0Q3</accession>
<reference evidence="2" key="1">
    <citation type="journal article" date="2020" name="mSystems">
        <title>Genome- and Community-Level Interaction Insights into Carbon Utilization and Element Cycling Functions of Hydrothermarchaeota in Hydrothermal Sediment.</title>
        <authorList>
            <person name="Zhou Z."/>
            <person name="Liu Y."/>
            <person name="Xu W."/>
            <person name="Pan J."/>
            <person name="Luo Z.H."/>
            <person name="Li M."/>
        </authorList>
    </citation>
    <scope>NUCLEOTIDE SEQUENCE [LARGE SCALE GENOMIC DNA]</scope>
    <source>
        <strain evidence="2">SpSt-658</strain>
    </source>
</reference>
<dbReference type="PANTHER" id="PTHR42759:SF1">
    <property type="entry name" value="MAGNESIUM-CHELATASE SUBUNIT CHLD"/>
    <property type="match status" value="1"/>
</dbReference>
<dbReference type="GO" id="GO:0005524">
    <property type="term" value="F:ATP binding"/>
    <property type="evidence" value="ECO:0007669"/>
    <property type="project" value="InterPro"/>
</dbReference>
<dbReference type="SUPFAM" id="SSF52540">
    <property type="entry name" value="P-loop containing nucleoside triphosphate hydrolases"/>
    <property type="match status" value="1"/>
</dbReference>
<dbReference type="GO" id="GO:0016887">
    <property type="term" value="F:ATP hydrolysis activity"/>
    <property type="evidence" value="ECO:0007669"/>
    <property type="project" value="InterPro"/>
</dbReference>
<name>A0A7C4D0Q3_9CREN</name>
<dbReference type="EMBL" id="DTCA01000048">
    <property type="protein sequence ID" value="HGM07048.1"/>
    <property type="molecule type" value="Genomic_DNA"/>
</dbReference>
<dbReference type="Gene3D" id="3.40.50.300">
    <property type="entry name" value="P-loop containing nucleotide triphosphate hydrolases"/>
    <property type="match status" value="1"/>
</dbReference>
<dbReference type="Pfam" id="PF07728">
    <property type="entry name" value="AAA_5"/>
    <property type="match status" value="1"/>
</dbReference>
<dbReference type="AlphaFoldDB" id="A0A7C4D0Q3"/>